<dbReference type="RefSeq" id="WP_146161554.1">
    <property type="nucleotide sequence ID" value="NZ_OY782574.1"/>
</dbReference>
<evidence type="ECO:0008006" key="5">
    <source>
        <dbReference type="Google" id="ProtNLM"/>
    </source>
</evidence>
<feature type="signal peptide" evidence="2">
    <location>
        <begin position="1"/>
        <end position="23"/>
    </location>
</feature>
<dbReference type="OrthoDB" id="9807384at2"/>
<keyword evidence="4" id="KW-1185">Reference proteome</keyword>
<feature type="transmembrane region" description="Helical" evidence="1">
    <location>
        <begin position="162"/>
        <end position="180"/>
    </location>
</feature>
<keyword evidence="1" id="KW-0812">Transmembrane</keyword>
<dbReference type="EMBL" id="QAAD01000026">
    <property type="protein sequence ID" value="PTN05589.1"/>
    <property type="molecule type" value="Genomic_DNA"/>
</dbReference>
<proteinExistence type="predicted"/>
<evidence type="ECO:0000256" key="1">
    <source>
        <dbReference type="SAM" id="Phobius"/>
    </source>
</evidence>
<evidence type="ECO:0000313" key="3">
    <source>
        <dbReference type="EMBL" id="PTN05589.1"/>
    </source>
</evidence>
<organism evidence="3 4">
    <name type="scientific">Mangrovibacterium marinum</name>
    <dbReference type="NCBI Taxonomy" id="1639118"/>
    <lineage>
        <taxon>Bacteria</taxon>
        <taxon>Pseudomonadati</taxon>
        <taxon>Bacteroidota</taxon>
        <taxon>Bacteroidia</taxon>
        <taxon>Marinilabiliales</taxon>
        <taxon>Prolixibacteraceae</taxon>
        <taxon>Mangrovibacterium</taxon>
    </lineage>
</organism>
<name>A0A2T5BXQ1_9BACT</name>
<dbReference type="AlphaFoldDB" id="A0A2T5BXQ1"/>
<keyword evidence="2" id="KW-0732">Signal</keyword>
<keyword evidence="1" id="KW-0472">Membrane</keyword>
<keyword evidence="1" id="KW-1133">Transmembrane helix</keyword>
<evidence type="ECO:0000313" key="4">
    <source>
        <dbReference type="Proteomes" id="UP000243525"/>
    </source>
</evidence>
<gene>
    <name evidence="3" type="ORF">C8N47_1268</name>
</gene>
<evidence type="ECO:0000256" key="2">
    <source>
        <dbReference type="SAM" id="SignalP"/>
    </source>
</evidence>
<reference evidence="3 4" key="1">
    <citation type="submission" date="2018-04" db="EMBL/GenBank/DDBJ databases">
        <title>Genomic Encyclopedia of Archaeal and Bacterial Type Strains, Phase II (KMG-II): from individual species to whole genera.</title>
        <authorList>
            <person name="Goeker M."/>
        </authorList>
    </citation>
    <scope>NUCLEOTIDE SEQUENCE [LARGE SCALE GENOMIC DNA]</scope>
    <source>
        <strain evidence="3 4">DSM 28823</strain>
    </source>
</reference>
<feature type="chain" id="PRO_5015754216" description="Oxygen tolerance protein BatD" evidence="2">
    <location>
        <begin position="24"/>
        <end position="330"/>
    </location>
</feature>
<comment type="caution">
    <text evidence="3">The sequence shown here is derived from an EMBL/GenBank/DDBJ whole genome shotgun (WGS) entry which is preliminary data.</text>
</comment>
<accession>A0A2T5BXQ1</accession>
<dbReference type="Proteomes" id="UP000243525">
    <property type="component" value="Unassembled WGS sequence"/>
</dbReference>
<sequence length="330" mass="37731">MKSLKLSLLIICLSGLIHSSLLAQGIKVKAVIDSTHVLIGDQLNLRLEVEQPADFKVEFPLISDTLDNGIEVMAQSPLDTFKLDEKEQLKIIKNLTITSFDTGRNVVPAFKFKLVQNTMQQDLETLPAEFFVHGMEIDTTKGPTDIKQPYGAPVTLAEASPYILGAILILAIVFFIFYYLQRRKKNKPVFGKPAKPKEAPHVVALRELEHIRESKLWLEPDKIKLFYSELSDTLRIYIKERFAIDAPEYTSDETIQAFSKQKNLISEKSFTQLKEILKLSDLVKFAKYQPLPDDHNLSLMNAFFFVNETKIEDRKTEVKDEREGEEVELK</sequence>
<protein>
    <recommendedName>
        <fullName evidence="5">Oxygen tolerance protein BatD</fullName>
    </recommendedName>
</protein>